<reference evidence="4" key="1">
    <citation type="journal article" date="2019" name="Int. J. Syst. Evol. Microbiol.">
        <title>The Global Catalogue of Microorganisms (GCM) 10K type strain sequencing project: providing services to taxonomists for standard genome sequencing and annotation.</title>
        <authorList>
            <consortium name="The Broad Institute Genomics Platform"/>
            <consortium name="The Broad Institute Genome Sequencing Center for Infectious Disease"/>
            <person name="Wu L."/>
            <person name="Ma J."/>
        </authorList>
    </citation>
    <scope>NUCLEOTIDE SEQUENCE [LARGE SCALE GENOMIC DNA]</scope>
    <source>
        <strain evidence="4">JCM 17906</strain>
    </source>
</reference>
<dbReference type="SUPFAM" id="SSF53756">
    <property type="entry name" value="UDP-Glycosyltransferase/glycogen phosphorylase"/>
    <property type="match status" value="1"/>
</dbReference>
<comment type="caution">
    <text evidence="3">The sequence shown here is derived from an EMBL/GenBank/DDBJ whole genome shotgun (WGS) entry which is preliminary data.</text>
</comment>
<evidence type="ECO:0008006" key="5">
    <source>
        <dbReference type="Google" id="ProtNLM"/>
    </source>
</evidence>
<sequence length="680" mass="73606">MRAREPDVVGAVCHDGVRVPYEVFGSGDPTVLLLPSWPIVDRRQWRFQVPHLARRYRTAVLETRGQGGADRPTDPAAYTDAAHVGDALAVLDELGVERAVVAGVSRGGRFALQLAARHPDRVQGAVIIAPAFPTVVPPDFETGSGMVSRRRWLADHAGFAEWYLRLMFPEAHSETAVADGLEWALQTTPEVLVATYTGIVEDCAVEATARSVRCPVLLVHGDRDGIVPLAVSEDLARWSGGELVVMEGSGHVPQLRDPVRFNGLLTGFLERFAPRPAPVVRRRGIGRPPRALVVTSSIGLGHAARDLAIVDELSALRPDLQVEWLAGEPVAAAFAARGECVHPGSRLLVSESAHVESLAGEHDLRAFDALRRMDDILLSHFHLLDDVLAADPVDLVVADEGWEVDRYLHENPELKRAPFAWLTDFVGWLPVTDADPDAVLIADRNAEMIDHVARHPTVRDRSVFVGERADLVDLPLGPGLPTVREWTTAHFAFPGYVAPPPVDRAEARAALGYAEGETVCLVTVGGTAVGLPLLRRVLAARPALVRAVPGLRLVLVTGPRIVLEPHPGVDLHGYLPDLRRHVAACDVALVQGGLTTTMELVAAHRPFVSVPLAGHFEQRIHVAHRLRRHGAGAQLEFTEADPDRIAEAVLTALRTPVDYLPVPRDGAARAAALLAELVGR</sequence>
<keyword evidence="4" id="KW-1185">Reference proteome</keyword>
<protein>
    <recommendedName>
        <fullName evidence="5">Pimeloyl-ACP methyl ester carboxylesterase</fullName>
    </recommendedName>
</protein>
<dbReference type="Gene3D" id="3.40.50.2000">
    <property type="entry name" value="Glycogen Phosphorylase B"/>
    <property type="match status" value="1"/>
</dbReference>
<evidence type="ECO:0000259" key="2">
    <source>
        <dbReference type="Pfam" id="PF04101"/>
    </source>
</evidence>
<evidence type="ECO:0000313" key="3">
    <source>
        <dbReference type="EMBL" id="GAA4560644.1"/>
    </source>
</evidence>
<gene>
    <name evidence="3" type="ORF">GCM10023175_71050</name>
</gene>
<dbReference type="InterPro" id="IPR050471">
    <property type="entry name" value="AB_hydrolase"/>
</dbReference>
<dbReference type="InterPro" id="IPR007235">
    <property type="entry name" value="Glyco_trans_28_C"/>
</dbReference>
<evidence type="ECO:0000259" key="1">
    <source>
        <dbReference type="Pfam" id="PF00561"/>
    </source>
</evidence>
<dbReference type="EMBL" id="BAABGT010000123">
    <property type="protein sequence ID" value="GAA4560644.1"/>
    <property type="molecule type" value="Genomic_DNA"/>
</dbReference>
<dbReference type="InterPro" id="IPR000073">
    <property type="entry name" value="AB_hydrolase_1"/>
</dbReference>
<evidence type="ECO:0000313" key="4">
    <source>
        <dbReference type="Proteomes" id="UP001501598"/>
    </source>
</evidence>
<feature type="domain" description="AB hydrolase-1" evidence="1">
    <location>
        <begin position="29"/>
        <end position="145"/>
    </location>
</feature>
<organism evidence="3 4">
    <name type="scientific">Pseudonocardia xishanensis</name>
    <dbReference type="NCBI Taxonomy" id="630995"/>
    <lineage>
        <taxon>Bacteria</taxon>
        <taxon>Bacillati</taxon>
        <taxon>Actinomycetota</taxon>
        <taxon>Actinomycetes</taxon>
        <taxon>Pseudonocardiales</taxon>
        <taxon>Pseudonocardiaceae</taxon>
        <taxon>Pseudonocardia</taxon>
    </lineage>
</organism>
<proteinExistence type="predicted"/>
<dbReference type="SUPFAM" id="SSF53474">
    <property type="entry name" value="alpha/beta-Hydrolases"/>
    <property type="match status" value="1"/>
</dbReference>
<dbReference type="Gene3D" id="3.40.50.1820">
    <property type="entry name" value="alpha/beta hydrolase"/>
    <property type="match status" value="1"/>
</dbReference>
<dbReference type="InterPro" id="IPR029058">
    <property type="entry name" value="AB_hydrolase_fold"/>
</dbReference>
<name>A0ABP8S5Q1_9PSEU</name>
<dbReference type="PRINTS" id="PR00111">
    <property type="entry name" value="ABHYDROLASE"/>
</dbReference>
<dbReference type="RefSeq" id="WP_345428677.1">
    <property type="nucleotide sequence ID" value="NZ_BAABGT010000123.1"/>
</dbReference>
<feature type="domain" description="Glycosyl transferase family 28 C-terminal" evidence="2">
    <location>
        <begin position="521"/>
        <end position="656"/>
    </location>
</feature>
<dbReference type="Proteomes" id="UP001501598">
    <property type="component" value="Unassembled WGS sequence"/>
</dbReference>
<dbReference type="PANTHER" id="PTHR43433">
    <property type="entry name" value="HYDROLASE, ALPHA/BETA FOLD FAMILY PROTEIN"/>
    <property type="match status" value="1"/>
</dbReference>
<dbReference type="PANTHER" id="PTHR43433:SF1">
    <property type="entry name" value="BLL5160 PROTEIN"/>
    <property type="match status" value="1"/>
</dbReference>
<dbReference type="Pfam" id="PF00561">
    <property type="entry name" value="Abhydrolase_1"/>
    <property type="match status" value="1"/>
</dbReference>
<accession>A0ABP8S5Q1</accession>
<dbReference type="Pfam" id="PF04101">
    <property type="entry name" value="Glyco_tran_28_C"/>
    <property type="match status" value="1"/>
</dbReference>